<evidence type="ECO:0000313" key="11">
    <source>
        <dbReference type="Proteomes" id="UP001595975"/>
    </source>
</evidence>
<dbReference type="EMBL" id="JBHSOF010000002">
    <property type="protein sequence ID" value="MFC5662086.1"/>
    <property type="molecule type" value="Genomic_DNA"/>
</dbReference>
<comment type="subcellular location">
    <subcellularLocation>
        <location evidence="1">Membrane</location>
    </subcellularLocation>
    <subcellularLocation>
        <location evidence="2">Secreted</location>
    </subcellularLocation>
</comment>
<dbReference type="SUPFAM" id="SSF51120">
    <property type="entry name" value="beta-Roll"/>
    <property type="match status" value="1"/>
</dbReference>
<dbReference type="InterPro" id="IPR013783">
    <property type="entry name" value="Ig-like_fold"/>
</dbReference>
<keyword evidence="7" id="KW-0472">Membrane</keyword>
<evidence type="ECO:0000256" key="4">
    <source>
        <dbReference type="ARBA" id="ARBA00022656"/>
    </source>
</evidence>
<evidence type="ECO:0000256" key="3">
    <source>
        <dbReference type="ARBA" id="ARBA00022525"/>
    </source>
</evidence>
<dbReference type="Gene3D" id="2.150.10.10">
    <property type="entry name" value="Serralysin-like metalloprotease, C-terminal"/>
    <property type="match status" value="1"/>
</dbReference>
<dbReference type="NCBIfam" id="TIGR02608">
    <property type="entry name" value="delta_60_rpt"/>
    <property type="match status" value="8"/>
</dbReference>
<organism evidence="10 11">
    <name type="scientific">Kitasatospora misakiensis</name>
    <dbReference type="NCBI Taxonomy" id="67330"/>
    <lineage>
        <taxon>Bacteria</taxon>
        <taxon>Bacillati</taxon>
        <taxon>Actinomycetota</taxon>
        <taxon>Actinomycetes</taxon>
        <taxon>Kitasatosporales</taxon>
        <taxon>Streptomycetaceae</taxon>
        <taxon>Kitasatospora</taxon>
    </lineage>
</organism>
<evidence type="ECO:0000256" key="6">
    <source>
        <dbReference type="ARBA" id="ARBA00023026"/>
    </source>
</evidence>
<dbReference type="Pfam" id="PF00353">
    <property type="entry name" value="HemolysinCabind"/>
    <property type="match status" value="2"/>
</dbReference>
<dbReference type="Pfam" id="PF17164">
    <property type="entry name" value="DUF5122"/>
    <property type="match status" value="7"/>
</dbReference>
<dbReference type="InterPro" id="IPR018511">
    <property type="entry name" value="Hemolysin-typ_Ca-bd_CS"/>
</dbReference>
<gene>
    <name evidence="10" type="ORF">ACFP3U_03715</name>
</gene>
<evidence type="ECO:0000256" key="2">
    <source>
        <dbReference type="ARBA" id="ARBA00004613"/>
    </source>
</evidence>
<keyword evidence="3" id="KW-0964">Secreted</keyword>
<dbReference type="InterPro" id="IPR003995">
    <property type="entry name" value="RTX_toxin_determinant-A"/>
</dbReference>
<dbReference type="PRINTS" id="PR00313">
    <property type="entry name" value="CABNDNGRPT"/>
</dbReference>
<dbReference type="PROSITE" id="PS00330">
    <property type="entry name" value="HEMOLYSIN_CALCIUM"/>
    <property type="match status" value="3"/>
</dbReference>
<dbReference type="InterPro" id="IPR001343">
    <property type="entry name" value="Hemolysn_Ca-bd"/>
</dbReference>
<protein>
    <submittedName>
        <fullName evidence="10">Calcium-binding protein</fullName>
    </submittedName>
</protein>
<comment type="caution">
    <text evidence="10">The sequence shown here is derived from an EMBL/GenBank/DDBJ whole genome shotgun (WGS) entry which is preliminary data.</text>
</comment>
<keyword evidence="6" id="KW-0843">Virulence</keyword>
<dbReference type="Gene3D" id="2.60.40.10">
    <property type="entry name" value="Immunoglobulins"/>
    <property type="match status" value="2"/>
</dbReference>
<dbReference type="RefSeq" id="WP_380223668.1">
    <property type="nucleotide sequence ID" value="NZ_JBHSOF010000002.1"/>
</dbReference>
<dbReference type="InterPro" id="IPR050557">
    <property type="entry name" value="RTX_toxin/Mannuronan_C5-epim"/>
</dbReference>
<accession>A0ABW0X0R8</accession>
<dbReference type="Proteomes" id="UP001595975">
    <property type="component" value="Unassembled WGS sequence"/>
</dbReference>
<evidence type="ECO:0000259" key="9">
    <source>
        <dbReference type="Pfam" id="PF01345"/>
    </source>
</evidence>
<dbReference type="InterPro" id="IPR001434">
    <property type="entry name" value="OmcB-like_DUF11"/>
</dbReference>
<evidence type="ECO:0000256" key="5">
    <source>
        <dbReference type="ARBA" id="ARBA00022737"/>
    </source>
</evidence>
<evidence type="ECO:0000256" key="7">
    <source>
        <dbReference type="ARBA" id="ARBA00023136"/>
    </source>
</evidence>
<reference evidence="11" key="1">
    <citation type="journal article" date="2019" name="Int. J. Syst. Evol. Microbiol.">
        <title>The Global Catalogue of Microorganisms (GCM) 10K type strain sequencing project: providing services to taxonomists for standard genome sequencing and annotation.</title>
        <authorList>
            <consortium name="The Broad Institute Genomics Platform"/>
            <consortium name="The Broad Institute Genome Sequencing Center for Infectious Disease"/>
            <person name="Wu L."/>
            <person name="Ma J."/>
        </authorList>
    </citation>
    <scope>NUCLEOTIDE SEQUENCE [LARGE SCALE GENOMIC DNA]</scope>
    <source>
        <strain evidence="11">CGMCC 4.1437</strain>
    </source>
</reference>
<dbReference type="InterPro" id="IPR013431">
    <property type="entry name" value="Delta_60_rpt"/>
</dbReference>
<keyword evidence="5" id="KW-0677">Repeat</keyword>
<dbReference type="PANTHER" id="PTHR38340">
    <property type="entry name" value="S-LAYER PROTEIN"/>
    <property type="match status" value="1"/>
</dbReference>
<dbReference type="NCBIfam" id="TIGR01451">
    <property type="entry name" value="B_ant_repeat"/>
    <property type="match status" value="1"/>
</dbReference>
<sequence>MAAAGLLLVLAVPGAALAAPGDLDPTFGTGGRVTTDFGGGSDEAHGVVVQADGKIVVAGYAGATDDFALARYNPDGSLDSGFGTGGKVTTDFNGGSDAAHGLALQSDGKIVAVGRSEVPEGGVGWFSVARYNTDGSLDTGFGTGGRTVVDFGTGGADDAFGVAVQGDGKIVAAGLTGGDFALARLNTDGTLDSGFDNDGRATTDFDGGADAARAVAVQGDGKIVAAGYTGSGAGNYDFALARYTSTGAPDTGFSSDGKVATTFGGVEFAHALALQPDGKIVAAGYTGNDFALARYNSAGNLDGGFDTDGKVTTDFGGGEVAYGVAVQSGGAIVVVGSTSTGSGGSDFALARYTSTGALDTGFSGDGRATTDFGGGFDQALGTAVQPDGRILAAGYSDGDAALARYDGSAGTPAGVDLSVTKTGPGSVTAGAQAAYTVTVTNNSATAATGVTLSDSITGPGTVLSATPGQGSCTTTATGASCALGTLAAGASTTVTVTVGTTGAGTLADTATVGATQSDPVPANNTATASTTVNAPSGVDLSVTKTGPTTTSIGDTPAYTVTVTNRSGSQAATGVTLTDTLTGPAALVSAAPGQGSCTTTATSANCALGTLAAGASTTVTVTVEPRATGTLTDTATAGATQSDPVPANNTATATTAVNNAHGCTIIGTANAETLVGTGGNDVICALGGNDTVSAGSGSDTVYAGSGNDMVDGGSGNDTLFGGLGNDQLFGGLGNDSLNGGPGTDTLNGGSGFDSCTATAGDTLISCP</sequence>
<evidence type="ECO:0000313" key="10">
    <source>
        <dbReference type="EMBL" id="MFC5662086.1"/>
    </source>
</evidence>
<feature type="chain" id="PRO_5047068388" evidence="8">
    <location>
        <begin position="19"/>
        <end position="766"/>
    </location>
</feature>
<feature type="signal peptide" evidence="8">
    <location>
        <begin position="1"/>
        <end position="18"/>
    </location>
</feature>
<dbReference type="PRINTS" id="PR01488">
    <property type="entry name" value="RTXTOXINA"/>
</dbReference>
<dbReference type="Gene3D" id="2.80.10.50">
    <property type="match status" value="3"/>
</dbReference>
<feature type="domain" description="DUF11" evidence="9">
    <location>
        <begin position="539"/>
        <end position="653"/>
    </location>
</feature>
<dbReference type="PANTHER" id="PTHR38340:SF1">
    <property type="entry name" value="S-LAYER PROTEIN"/>
    <property type="match status" value="1"/>
</dbReference>
<proteinExistence type="predicted"/>
<evidence type="ECO:0000256" key="8">
    <source>
        <dbReference type="SAM" id="SignalP"/>
    </source>
</evidence>
<name>A0ABW0X0R8_9ACTN</name>
<dbReference type="InterPro" id="IPR011049">
    <property type="entry name" value="Serralysin-like_metalloprot_C"/>
</dbReference>
<keyword evidence="4" id="KW-0800">Toxin</keyword>
<dbReference type="Pfam" id="PF01345">
    <property type="entry name" value="DUF11"/>
    <property type="match status" value="2"/>
</dbReference>
<dbReference type="InterPro" id="IPR047589">
    <property type="entry name" value="DUF11_rpt"/>
</dbReference>
<evidence type="ECO:0000256" key="1">
    <source>
        <dbReference type="ARBA" id="ARBA00004370"/>
    </source>
</evidence>
<feature type="domain" description="DUF11" evidence="9">
    <location>
        <begin position="416"/>
        <end position="529"/>
    </location>
</feature>
<keyword evidence="8" id="KW-0732">Signal</keyword>
<keyword evidence="11" id="KW-1185">Reference proteome</keyword>
<dbReference type="SUPFAM" id="SSF75011">
    <property type="entry name" value="3-carboxy-cis,cis-mucoante lactonizing enzyme"/>
    <property type="match status" value="2"/>
</dbReference>